<dbReference type="Pfam" id="PF00067">
    <property type="entry name" value="p450"/>
    <property type="match status" value="1"/>
</dbReference>
<keyword evidence="5 9" id="KW-0560">Oxidoreductase</keyword>
<sequence length="497" mass="56165">MAILWETDLNFFFPLILLLVPLFYLCYKHIFSKNPPLPPGPFAWPIIGNVFEMGRQFHSIIADLAKVHGPLMSLRFGTQISIIASSPAAAREILKTHDRILSGRYITHATPLLVKSKLNNFSLGAAPECNDYWRCLRSICKAELFSTKVLESQKHIRDKKVRELVGFLGSNEGKVVNLGEAVYVTFTNILSNAIISVDFLDFEGKGIGKEIRKLIAEMVTLGMSPDISNLYPILSRLDFQGVQKKSDTIVKKFIAIWEDVLIERRKQESAILGQRDFVDALIKDGYTNVQINQLIMELLIAGTDSSSMVTEWAMAELIKNQDYMHKLRDELEHGIGKDIVNESHLPHLPYLEACVKETLRLYPPGPLLLPRRALQTCQVMGYTVPKDSQISVNMWAIGRDPTIWDDPLSFKPERFLDSCLDFKGNNFDYTPFGAGRKMCPGQPLAIKQVPLILASLVHSFDWSLPGSVNSTELDMNDHFVVTLRKKQPLKLIPRGRK</sequence>
<dbReference type="Gene3D" id="1.10.630.10">
    <property type="entry name" value="Cytochrome P450"/>
    <property type="match status" value="1"/>
</dbReference>
<evidence type="ECO:0000256" key="8">
    <source>
        <dbReference type="PIRSR" id="PIRSR602401-1"/>
    </source>
</evidence>
<dbReference type="AlphaFoldDB" id="A0A2N9HWG5"/>
<evidence type="ECO:0000256" key="7">
    <source>
        <dbReference type="ARBA" id="ARBA00023033"/>
    </source>
</evidence>
<keyword evidence="6 8" id="KW-0408">Iron</keyword>
<dbReference type="GO" id="GO:0020037">
    <property type="term" value="F:heme binding"/>
    <property type="evidence" value="ECO:0007669"/>
    <property type="project" value="InterPro"/>
</dbReference>
<dbReference type="InterPro" id="IPR001128">
    <property type="entry name" value="Cyt_P450"/>
</dbReference>
<evidence type="ECO:0000256" key="6">
    <source>
        <dbReference type="ARBA" id="ARBA00023004"/>
    </source>
</evidence>
<reference evidence="11" key="1">
    <citation type="submission" date="2018-02" db="EMBL/GenBank/DDBJ databases">
        <authorList>
            <person name="Cohen D.B."/>
            <person name="Kent A.D."/>
        </authorList>
    </citation>
    <scope>NUCLEOTIDE SEQUENCE</scope>
</reference>
<dbReference type="EMBL" id="OIVN01004212">
    <property type="protein sequence ID" value="SPD16054.1"/>
    <property type="molecule type" value="Genomic_DNA"/>
</dbReference>
<organism evidence="11">
    <name type="scientific">Fagus sylvatica</name>
    <name type="common">Beechnut</name>
    <dbReference type="NCBI Taxonomy" id="28930"/>
    <lineage>
        <taxon>Eukaryota</taxon>
        <taxon>Viridiplantae</taxon>
        <taxon>Streptophyta</taxon>
        <taxon>Embryophyta</taxon>
        <taxon>Tracheophyta</taxon>
        <taxon>Spermatophyta</taxon>
        <taxon>Magnoliopsida</taxon>
        <taxon>eudicotyledons</taxon>
        <taxon>Gunneridae</taxon>
        <taxon>Pentapetalae</taxon>
        <taxon>rosids</taxon>
        <taxon>fabids</taxon>
        <taxon>Fagales</taxon>
        <taxon>Fagaceae</taxon>
        <taxon>Fagus</taxon>
    </lineage>
</organism>
<dbReference type="PRINTS" id="PR00463">
    <property type="entry name" value="EP450I"/>
</dbReference>
<dbReference type="PRINTS" id="PR00385">
    <property type="entry name" value="P450"/>
</dbReference>
<evidence type="ECO:0000256" key="5">
    <source>
        <dbReference type="ARBA" id="ARBA00023002"/>
    </source>
</evidence>
<protein>
    <submittedName>
        <fullName evidence="11">Uncharacterized protein</fullName>
    </submittedName>
</protein>
<evidence type="ECO:0000256" key="1">
    <source>
        <dbReference type="ARBA" id="ARBA00001971"/>
    </source>
</evidence>
<comment type="similarity">
    <text evidence="2 9">Belongs to the cytochrome P450 family.</text>
</comment>
<feature type="transmembrane region" description="Helical" evidence="10">
    <location>
        <begin position="12"/>
        <end position="27"/>
    </location>
</feature>
<keyword evidence="10" id="KW-0472">Membrane</keyword>
<evidence type="ECO:0000256" key="2">
    <source>
        <dbReference type="ARBA" id="ARBA00010617"/>
    </source>
</evidence>
<dbReference type="PROSITE" id="PS00086">
    <property type="entry name" value="CYTOCHROME_P450"/>
    <property type="match status" value="1"/>
</dbReference>
<keyword evidence="7 9" id="KW-0503">Monooxygenase</keyword>
<dbReference type="InterPro" id="IPR002401">
    <property type="entry name" value="Cyt_P450_E_grp-I"/>
</dbReference>
<dbReference type="FunFam" id="1.10.630.10:FF:000126">
    <property type="entry name" value="Predicted protein"/>
    <property type="match status" value="1"/>
</dbReference>
<accession>A0A2N9HWG5</accession>
<dbReference type="GO" id="GO:0005506">
    <property type="term" value="F:iron ion binding"/>
    <property type="evidence" value="ECO:0007669"/>
    <property type="project" value="InterPro"/>
</dbReference>
<dbReference type="GO" id="GO:0004497">
    <property type="term" value="F:monooxygenase activity"/>
    <property type="evidence" value="ECO:0007669"/>
    <property type="project" value="UniProtKB-KW"/>
</dbReference>
<dbReference type="InterPro" id="IPR036396">
    <property type="entry name" value="Cyt_P450_sf"/>
</dbReference>
<evidence type="ECO:0000256" key="10">
    <source>
        <dbReference type="SAM" id="Phobius"/>
    </source>
</evidence>
<evidence type="ECO:0000256" key="4">
    <source>
        <dbReference type="ARBA" id="ARBA00022723"/>
    </source>
</evidence>
<dbReference type="PANTHER" id="PTHR47950:SF49">
    <property type="entry name" value="CYTOCHROME P450"/>
    <property type="match status" value="1"/>
</dbReference>
<proteinExistence type="inferred from homology"/>
<keyword evidence="10" id="KW-1133">Transmembrane helix</keyword>
<keyword evidence="10" id="KW-0812">Transmembrane</keyword>
<dbReference type="GO" id="GO:0016705">
    <property type="term" value="F:oxidoreductase activity, acting on paired donors, with incorporation or reduction of molecular oxygen"/>
    <property type="evidence" value="ECO:0007669"/>
    <property type="project" value="InterPro"/>
</dbReference>
<dbReference type="PANTHER" id="PTHR47950">
    <property type="entry name" value="CYTOCHROME P450, FAMILY 76, SUBFAMILY C, POLYPEPTIDE 5-RELATED"/>
    <property type="match status" value="1"/>
</dbReference>
<evidence type="ECO:0000313" key="11">
    <source>
        <dbReference type="EMBL" id="SPD16054.1"/>
    </source>
</evidence>
<keyword evidence="4 8" id="KW-0479">Metal-binding</keyword>
<comment type="cofactor">
    <cofactor evidence="1 8">
        <name>heme</name>
        <dbReference type="ChEBI" id="CHEBI:30413"/>
    </cofactor>
</comment>
<name>A0A2N9HWG5_FAGSY</name>
<dbReference type="SUPFAM" id="SSF48264">
    <property type="entry name" value="Cytochrome P450"/>
    <property type="match status" value="1"/>
</dbReference>
<dbReference type="InterPro" id="IPR017972">
    <property type="entry name" value="Cyt_P450_CS"/>
</dbReference>
<evidence type="ECO:0000256" key="9">
    <source>
        <dbReference type="RuleBase" id="RU000461"/>
    </source>
</evidence>
<gene>
    <name evidence="11" type="ORF">FSB_LOCUS43936</name>
</gene>
<feature type="binding site" description="axial binding residue" evidence="8">
    <location>
        <position position="439"/>
    </location>
    <ligand>
        <name>heme</name>
        <dbReference type="ChEBI" id="CHEBI:30413"/>
    </ligand>
    <ligandPart>
        <name>Fe</name>
        <dbReference type="ChEBI" id="CHEBI:18248"/>
    </ligandPart>
</feature>
<keyword evidence="3 8" id="KW-0349">Heme</keyword>
<evidence type="ECO:0000256" key="3">
    <source>
        <dbReference type="ARBA" id="ARBA00022617"/>
    </source>
</evidence>